<keyword evidence="4 6" id="KW-1133">Transmembrane helix</keyword>
<feature type="transmembrane region" description="Helical" evidence="6">
    <location>
        <begin position="349"/>
        <end position="371"/>
    </location>
</feature>
<feature type="transmembrane region" description="Helical" evidence="6">
    <location>
        <begin position="322"/>
        <end position="343"/>
    </location>
</feature>
<dbReference type="CDD" id="cd17328">
    <property type="entry name" value="MFS_spinster_like"/>
    <property type="match status" value="1"/>
</dbReference>
<feature type="transmembrane region" description="Helical" evidence="6">
    <location>
        <begin position="255"/>
        <end position="274"/>
    </location>
</feature>
<dbReference type="EMBL" id="FCOK02000018">
    <property type="protein sequence ID" value="SAL34348.1"/>
    <property type="molecule type" value="Genomic_DNA"/>
</dbReference>
<comment type="subcellular location">
    <subcellularLocation>
        <location evidence="1">Membrane</location>
        <topology evidence="1">Multi-pass membrane protein</topology>
    </subcellularLocation>
</comment>
<dbReference type="InterPro" id="IPR020846">
    <property type="entry name" value="MFS_dom"/>
</dbReference>
<dbReference type="Proteomes" id="UP000054683">
    <property type="component" value="Unassembled WGS sequence"/>
</dbReference>
<dbReference type="PANTHER" id="PTHR23505">
    <property type="entry name" value="SPINSTER"/>
    <property type="match status" value="1"/>
</dbReference>
<feature type="transmembrane region" description="Helical" evidence="6">
    <location>
        <begin position="79"/>
        <end position="101"/>
    </location>
</feature>
<evidence type="ECO:0000313" key="8">
    <source>
        <dbReference type="EMBL" id="SAL34348.1"/>
    </source>
</evidence>
<evidence type="ECO:0000256" key="3">
    <source>
        <dbReference type="ARBA" id="ARBA00022692"/>
    </source>
</evidence>
<dbReference type="SUPFAM" id="SSF103473">
    <property type="entry name" value="MFS general substrate transporter"/>
    <property type="match status" value="1"/>
</dbReference>
<feature type="transmembrane region" description="Helical" evidence="6">
    <location>
        <begin position="383"/>
        <end position="407"/>
    </location>
</feature>
<reference evidence="8 9" key="1">
    <citation type="submission" date="2016-01" db="EMBL/GenBank/DDBJ databases">
        <authorList>
            <person name="Oliw E.H."/>
        </authorList>
    </citation>
    <scope>NUCLEOTIDE SEQUENCE [LARGE SCALE GENOMIC DNA]</scope>
    <source>
        <strain evidence="8">LMG 27134</strain>
    </source>
</reference>
<accession>A0A158GQI8</accession>
<organism evidence="8 9">
    <name type="scientific">Caballeronia udeis</name>
    <dbReference type="NCBI Taxonomy" id="1232866"/>
    <lineage>
        <taxon>Bacteria</taxon>
        <taxon>Pseudomonadati</taxon>
        <taxon>Pseudomonadota</taxon>
        <taxon>Betaproteobacteria</taxon>
        <taxon>Burkholderiales</taxon>
        <taxon>Burkholderiaceae</taxon>
        <taxon>Caballeronia</taxon>
    </lineage>
</organism>
<protein>
    <submittedName>
        <fullName evidence="8">Major facilitator transporter</fullName>
    </submittedName>
</protein>
<keyword evidence="2" id="KW-0813">Transport</keyword>
<evidence type="ECO:0000259" key="7">
    <source>
        <dbReference type="PROSITE" id="PS50850"/>
    </source>
</evidence>
<dbReference type="PANTHER" id="PTHR23505:SF79">
    <property type="entry name" value="PROTEIN SPINSTER"/>
    <property type="match status" value="1"/>
</dbReference>
<feature type="transmembrane region" description="Helical" evidence="6">
    <location>
        <begin position="200"/>
        <end position="220"/>
    </location>
</feature>
<dbReference type="Pfam" id="PF07690">
    <property type="entry name" value="MFS_1"/>
    <property type="match status" value="1"/>
</dbReference>
<feature type="transmembrane region" description="Helical" evidence="6">
    <location>
        <begin position="173"/>
        <end position="194"/>
    </location>
</feature>
<dbReference type="InterPro" id="IPR011701">
    <property type="entry name" value="MFS"/>
</dbReference>
<dbReference type="GO" id="GO:0022857">
    <property type="term" value="F:transmembrane transporter activity"/>
    <property type="evidence" value="ECO:0007669"/>
    <property type="project" value="InterPro"/>
</dbReference>
<feature type="transmembrane region" description="Helical" evidence="6">
    <location>
        <begin position="113"/>
        <end position="134"/>
    </location>
</feature>
<evidence type="ECO:0000256" key="4">
    <source>
        <dbReference type="ARBA" id="ARBA00022989"/>
    </source>
</evidence>
<gene>
    <name evidence="8" type="ORF">AWB69_03140</name>
</gene>
<keyword evidence="5 6" id="KW-0472">Membrane</keyword>
<feature type="transmembrane region" description="Helical" evidence="6">
    <location>
        <begin position="294"/>
        <end position="315"/>
    </location>
</feature>
<dbReference type="AlphaFoldDB" id="A0A158GQI8"/>
<dbReference type="InterPro" id="IPR044770">
    <property type="entry name" value="MFS_spinster-like"/>
</dbReference>
<feature type="transmembrane region" description="Helical" evidence="6">
    <location>
        <begin position="419"/>
        <end position="439"/>
    </location>
</feature>
<feature type="domain" description="Major facilitator superfamily (MFS) profile" evidence="7">
    <location>
        <begin position="45"/>
        <end position="445"/>
    </location>
</feature>
<evidence type="ECO:0000313" key="9">
    <source>
        <dbReference type="Proteomes" id="UP000054683"/>
    </source>
</evidence>
<evidence type="ECO:0000256" key="5">
    <source>
        <dbReference type="ARBA" id="ARBA00023136"/>
    </source>
</evidence>
<sequence>MPLQSPSSALPDISDQEVPRGGLIDSFPLSGGSVARWSRSRRACVLMLLCVVVAVNLADRQLITILIGPIKHEFHASDTLMGLLTGMAFAAIYITAALPMAYLSDKGTRRSVIAASVGVWSLMTMLCGVTQSFAQLAMARMGVAFGEAGCNPGSHSIIADLYSRHNRGKAIGLYNASASIGIGLGLFAGGLLMTHFAWRTVFLIIGAPGLLLAIFIRFVVSEPPRGMSDPDLTVESRPPFRETLKWLGRLRAFRFLALSSMTCGIVNYGMQSWAATFFMRVHGVAAQELGTKLGSASAIGLLAGTIGAGVIADHLSRRDLRWYMRIAASGMLLAVPFGAAFLLTPNRNLAFAMYGCAIGFLSVWATPIHALTQTVAKPRMRGLAAAIVAFFLNVLGYGLGPLLVGALNDHLQPEFGDSSIRYSLLILLAGAIGAAVVCFSTNRTLLSDYERTQAPFPPLAPPNSAVISIKQIIK</sequence>
<dbReference type="PROSITE" id="PS50850">
    <property type="entry name" value="MFS"/>
    <property type="match status" value="1"/>
</dbReference>
<evidence type="ECO:0000256" key="1">
    <source>
        <dbReference type="ARBA" id="ARBA00004141"/>
    </source>
</evidence>
<evidence type="ECO:0000256" key="2">
    <source>
        <dbReference type="ARBA" id="ARBA00022448"/>
    </source>
</evidence>
<dbReference type="Gene3D" id="1.20.1250.20">
    <property type="entry name" value="MFS general substrate transporter like domains"/>
    <property type="match status" value="2"/>
</dbReference>
<evidence type="ECO:0000256" key="6">
    <source>
        <dbReference type="SAM" id="Phobius"/>
    </source>
</evidence>
<dbReference type="InterPro" id="IPR036259">
    <property type="entry name" value="MFS_trans_sf"/>
</dbReference>
<keyword evidence="3 6" id="KW-0812">Transmembrane</keyword>
<feature type="transmembrane region" description="Helical" evidence="6">
    <location>
        <begin position="40"/>
        <end position="58"/>
    </location>
</feature>
<name>A0A158GQI8_9BURK</name>
<dbReference type="GO" id="GO:0016020">
    <property type="term" value="C:membrane"/>
    <property type="evidence" value="ECO:0007669"/>
    <property type="project" value="UniProtKB-SubCell"/>
</dbReference>
<proteinExistence type="predicted"/>